<sequence length="182" mass="19676">MHQYRIHTLESAPEESRPALQGLMQAVGLIPNLAATMAESPTLVNGFVGAFGNFHRGSFTGPQKQVLLLTNAVTNTCVWAVAFHSTMALKEGVDADDVGAIRERRLPKDAKFAALSRFTRALIEERGHADEQDISTFTDAGFGPDQVLEVIAGLAVSVLANYAGNITKPVLEEPFKAQNWKA</sequence>
<proteinExistence type="predicted"/>
<dbReference type="Pfam" id="PF02627">
    <property type="entry name" value="CMD"/>
    <property type="match status" value="1"/>
</dbReference>
<dbReference type="InterPro" id="IPR003779">
    <property type="entry name" value="CMD-like"/>
</dbReference>
<dbReference type="PANTHER" id="PTHR35446">
    <property type="entry name" value="SI:CH211-175M2.5"/>
    <property type="match status" value="1"/>
</dbReference>
<dbReference type="AlphaFoldDB" id="A0A1I4CYJ1"/>
<dbReference type="EMBL" id="FOSL01000015">
    <property type="protein sequence ID" value="SFK86394.1"/>
    <property type="molecule type" value="Genomic_DNA"/>
</dbReference>
<dbReference type="GO" id="GO:0051920">
    <property type="term" value="F:peroxiredoxin activity"/>
    <property type="evidence" value="ECO:0007669"/>
    <property type="project" value="InterPro"/>
</dbReference>
<evidence type="ECO:0000259" key="1">
    <source>
        <dbReference type="Pfam" id="PF02627"/>
    </source>
</evidence>
<dbReference type="SUPFAM" id="SSF69118">
    <property type="entry name" value="AhpD-like"/>
    <property type="match status" value="1"/>
</dbReference>
<feature type="domain" description="Carboxymuconolactone decarboxylase-like" evidence="1">
    <location>
        <begin position="51"/>
        <end position="103"/>
    </location>
</feature>
<dbReference type="InterPro" id="IPR029032">
    <property type="entry name" value="AhpD-like"/>
</dbReference>
<keyword evidence="2" id="KW-0575">Peroxidase</keyword>
<dbReference type="PANTHER" id="PTHR35446:SF3">
    <property type="entry name" value="CMD DOMAIN-CONTAINING PROTEIN"/>
    <property type="match status" value="1"/>
</dbReference>
<dbReference type="Proteomes" id="UP000323300">
    <property type="component" value="Unassembled WGS sequence"/>
</dbReference>
<gene>
    <name evidence="2" type="ORF">SAMN04488498_11533</name>
</gene>
<keyword evidence="3" id="KW-1185">Reference proteome</keyword>
<dbReference type="RefSeq" id="WP_149762239.1">
    <property type="nucleotide sequence ID" value="NZ_BSPE01000001.1"/>
</dbReference>
<evidence type="ECO:0000313" key="2">
    <source>
        <dbReference type="EMBL" id="SFK86394.1"/>
    </source>
</evidence>
<dbReference type="OrthoDB" id="9808310at2"/>
<reference evidence="2 3" key="1">
    <citation type="submission" date="2016-10" db="EMBL/GenBank/DDBJ databases">
        <authorList>
            <person name="Varghese N."/>
            <person name="Submissions S."/>
        </authorList>
    </citation>
    <scope>NUCLEOTIDE SEQUENCE [LARGE SCALE GENOMIC DNA]</scope>
    <source>
        <strain evidence="2 3">DSM 21822</strain>
    </source>
</reference>
<name>A0A1I4CYJ1_9HYPH</name>
<protein>
    <submittedName>
        <fullName evidence="2">Alkylhydroperoxidase family enzyme, contains CxxC motif</fullName>
    </submittedName>
</protein>
<evidence type="ECO:0000313" key="3">
    <source>
        <dbReference type="Proteomes" id="UP000323300"/>
    </source>
</evidence>
<dbReference type="Gene3D" id="1.20.1290.10">
    <property type="entry name" value="AhpD-like"/>
    <property type="match status" value="1"/>
</dbReference>
<organism evidence="2 3">
    <name type="scientific">Neomesorhizobium albiziae</name>
    <dbReference type="NCBI Taxonomy" id="335020"/>
    <lineage>
        <taxon>Bacteria</taxon>
        <taxon>Pseudomonadati</taxon>
        <taxon>Pseudomonadota</taxon>
        <taxon>Alphaproteobacteria</taxon>
        <taxon>Hyphomicrobiales</taxon>
        <taxon>Phyllobacteriaceae</taxon>
        <taxon>Neomesorhizobium</taxon>
    </lineage>
</organism>
<keyword evidence="2" id="KW-0560">Oxidoreductase</keyword>
<accession>A0A1I4CYJ1</accession>